<sequence>MPSKLKRILEPFGMKRTPTERAIIYAGILGGLDLSEINSLLPAEARPLPESSYQLLRTAYFRSLVAGIGQAPSPARNGFGDLIFRPKPFGDLDF</sequence>
<gene>
    <name evidence="1" type="ORF">RJN63_11030</name>
</gene>
<dbReference type="AlphaFoldDB" id="A0AAE4G9P9"/>
<protein>
    <submittedName>
        <fullName evidence="1">Uncharacterized protein</fullName>
    </submittedName>
</protein>
<accession>A0AAE4G9P9</accession>
<name>A0AAE4G9P9_9BURK</name>
<proteinExistence type="predicted"/>
<reference evidence="1" key="1">
    <citation type="submission" date="2023-02" db="EMBL/GenBank/DDBJ databases">
        <title>Description of Herbaspirillum huttiense subsp. nephrolepsisexaltata and Herbaspirillum huttiense subsp. lycopersicon.</title>
        <authorList>
            <person name="Poudel M."/>
            <person name="Sharma A."/>
            <person name="Goss E."/>
            <person name="Tapia J.H."/>
            <person name="Harmon C.M."/>
            <person name="Jones J.B."/>
        </authorList>
    </citation>
    <scope>NUCLEOTIDE SEQUENCE</scope>
    <source>
        <strain evidence="1">NC40101</strain>
    </source>
</reference>
<evidence type="ECO:0000313" key="1">
    <source>
        <dbReference type="EMBL" id="MDT0337362.1"/>
    </source>
</evidence>
<dbReference type="RefSeq" id="WP_284076831.1">
    <property type="nucleotide sequence ID" value="NZ_JAVLSM010000007.1"/>
</dbReference>
<dbReference type="EMBL" id="JAVRAA010000005">
    <property type="protein sequence ID" value="MDT0337362.1"/>
    <property type="molecule type" value="Genomic_DNA"/>
</dbReference>
<organism evidence="1">
    <name type="scientific">Herbaspirillum huttiense subsp. nephrolepidis</name>
    <dbReference type="NCBI Taxonomy" id="3075126"/>
    <lineage>
        <taxon>Bacteria</taxon>
        <taxon>Pseudomonadati</taxon>
        <taxon>Pseudomonadota</taxon>
        <taxon>Betaproteobacteria</taxon>
        <taxon>Burkholderiales</taxon>
        <taxon>Oxalobacteraceae</taxon>
        <taxon>Herbaspirillum</taxon>
    </lineage>
</organism>
<comment type="caution">
    <text evidence="1">The sequence shown here is derived from an EMBL/GenBank/DDBJ whole genome shotgun (WGS) entry which is preliminary data.</text>
</comment>